<dbReference type="EC" id="3.2.2.-" evidence="1"/>
<evidence type="ECO:0000313" key="3">
    <source>
        <dbReference type="Proteomes" id="UP000054279"/>
    </source>
</evidence>
<dbReference type="Proteomes" id="UP000054279">
    <property type="component" value="Unassembled WGS sequence"/>
</dbReference>
<keyword evidence="1" id="KW-0378">Hydrolase</keyword>
<gene>
    <name evidence="2" type="ORF">M422DRAFT_32453</name>
</gene>
<dbReference type="GO" id="GO:0016787">
    <property type="term" value="F:hydrolase activity"/>
    <property type="evidence" value="ECO:0007669"/>
    <property type="project" value="UniProtKB-KW"/>
</dbReference>
<dbReference type="AlphaFoldDB" id="A0A0C9UY88"/>
<proteinExistence type="inferred from homology"/>
<dbReference type="GO" id="GO:0006400">
    <property type="term" value="P:tRNA modification"/>
    <property type="evidence" value="ECO:0007669"/>
    <property type="project" value="TreeGrafter"/>
</dbReference>
<dbReference type="PANTHER" id="PTHR21314:SF1">
    <property type="entry name" value="QUEUOSINE SALVAGE PROTEIN"/>
    <property type="match status" value="1"/>
</dbReference>
<evidence type="ECO:0000256" key="1">
    <source>
        <dbReference type="RuleBase" id="RU365002"/>
    </source>
</evidence>
<dbReference type="PANTHER" id="PTHR21314">
    <property type="entry name" value="QUEUOSINE 5'-PHOSPHATE N-GLYCOSYLASE_HYDROLASE-RELATED"/>
    <property type="match status" value="1"/>
</dbReference>
<dbReference type="EMBL" id="KN837148">
    <property type="protein sequence ID" value="KIJ39849.1"/>
    <property type="molecule type" value="Genomic_DNA"/>
</dbReference>
<comment type="catalytic activity">
    <reaction evidence="1">
        <text>queuosine 5'-phosphate + H2O = queuine + D-ribose 5-phosphate</text>
        <dbReference type="Rhea" id="RHEA:75387"/>
        <dbReference type="ChEBI" id="CHEBI:15377"/>
        <dbReference type="ChEBI" id="CHEBI:17433"/>
        <dbReference type="ChEBI" id="CHEBI:78346"/>
        <dbReference type="ChEBI" id="CHEBI:194371"/>
    </reaction>
    <physiologicalReaction direction="left-to-right" evidence="1">
        <dbReference type="Rhea" id="RHEA:75388"/>
    </physiologicalReaction>
</comment>
<dbReference type="HOGENOM" id="CLU_053189_0_0_1"/>
<dbReference type="InterPro" id="IPR019438">
    <property type="entry name" value="Q_salvage"/>
</dbReference>
<evidence type="ECO:0000313" key="2">
    <source>
        <dbReference type="EMBL" id="KIJ39849.1"/>
    </source>
</evidence>
<comment type="similarity">
    <text evidence="1">Belongs to the QNG1 protein family.</text>
</comment>
<dbReference type="OrthoDB" id="416777at2759"/>
<comment type="function">
    <text evidence="1">Catalyzes the hydrolysis of queuosine 5'-phosphate, releasing the nucleobase queuine (q). Is required for salvage of queuine from exogenous queuosine (Q) that is imported and then converted to queuosine 5'-phosphate intracellularly.</text>
</comment>
<reference evidence="2 3" key="1">
    <citation type="submission" date="2014-06" db="EMBL/GenBank/DDBJ databases">
        <title>Evolutionary Origins and Diversification of the Mycorrhizal Mutualists.</title>
        <authorList>
            <consortium name="DOE Joint Genome Institute"/>
            <consortium name="Mycorrhizal Genomics Consortium"/>
            <person name="Kohler A."/>
            <person name="Kuo A."/>
            <person name="Nagy L.G."/>
            <person name="Floudas D."/>
            <person name="Copeland A."/>
            <person name="Barry K.W."/>
            <person name="Cichocki N."/>
            <person name="Veneault-Fourrey C."/>
            <person name="LaButti K."/>
            <person name="Lindquist E.A."/>
            <person name="Lipzen A."/>
            <person name="Lundell T."/>
            <person name="Morin E."/>
            <person name="Murat C."/>
            <person name="Riley R."/>
            <person name="Ohm R."/>
            <person name="Sun H."/>
            <person name="Tunlid A."/>
            <person name="Henrissat B."/>
            <person name="Grigoriev I.V."/>
            <person name="Hibbett D.S."/>
            <person name="Martin F."/>
        </authorList>
    </citation>
    <scope>NUCLEOTIDE SEQUENCE [LARGE SCALE GENOMIC DNA]</scope>
    <source>
        <strain evidence="2 3">SS14</strain>
    </source>
</reference>
<sequence length="407" mass="44312">MSDCPFPPPGGYLNAIRTSSCVLRELSGVTISHEGIQRFLKSKAFSSTFDKLSQNHGLALPLNFPSQLSELNVISVLSLVNFGSGFRVPLHEKTGRGAWDSIRALILGLYISSSSDGSDLLSAKALKDISTGTVANMMNIPTHIERPHESIPGVIVGEVGGPLFELVKLVTSTLNETGEILISQGYPDLGSFILEVLKEGERVGKRNGKGVDVETVLEKIVGAIPAFRDMALVNGQPIYVFKKALFLLHGIQQRLGLGSSGIPALDASNLPIFADNVIPSILVHLGVIDLSNAKLPSVPPSFKAQSNLDTLLDVAPKLSPEELKKLKNLKPKEGPILTVDDSYVLRAAAIDACEIILEEAHKIEAEEFAWLKKLTLPQLDAWLWAGAKDRPDYRELERFVFRDTNFF</sequence>
<accession>A0A0C9UY88</accession>
<protein>
    <recommendedName>
        <fullName evidence="1">Queuosine 5'-phosphate N-glycosylase/hydrolase</fullName>
        <ecNumber evidence="1">3.2.2.-</ecNumber>
    </recommendedName>
    <alternativeName>
        <fullName evidence="1">Queuosine-nucleotide N-glycosylase/hydrolase</fullName>
    </alternativeName>
</protein>
<keyword evidence="3" id="KW-1185">Reference proteome</keyword>
<dbReference type="Pfam" id="PF10343">
    <property type="entry name" value="Q_salvage"/>
    <property type="match status" value="1"/>
</dbReference>
<name>A0A0C9UY88_SPHS4</name>
<organism evidence="2 3">
    <name type="scientific">Sphaerobolus stellatus (strain SS14)</name>
    <dbReference type="NCBI Taxonomy" id="990650"/>
    <lineage>
        <taxon>Eukaryota</taxon>
        <taxon>Fungi</taxon>
        <taxon>Dikarya</taxon>
        <taxon>Basidiomycota</taxon>
        <taxon>Agaricomycotina</taxon>
        <taxon>Agaricomycetes</taxon>
        <taxon>Phallomycetidae</taxon>
        <taxon>Geastrales</taxon>
        <taxon>Sphaerobolaceae</taxon>
        <taxon>Sphaerobolus</taxon>
    </lineage>
</organism>